<protein>
    <recommendedName>
        <fullName evidence="2">Tudor-knot domain-containing protein</fullName>
    </recommendedName>
</protein>
<feature type="compositionally biased region" description="Low complexity" evidence="1">
    <location>
        <begin position="995"/>
        <end position="1008"/>
    </location>
</feature>
<dbReference type="Gene3D" id="2.30.30.140">
    <property type="match status" value="1"/>
</dbReference>
<feature type="compositionally biased region" description="Basic and acidic residues" evidence="1">
    <location>
        <begin position="1010"/>
        <end position="1023"/>
    </location>
</feature>
<feature type="region of interest" description="Disordered" evidence="1">
    <location>
        <begin position="879"/>
        <end position="1023"/>
    </location>
</feature>
<name>A0A077ZZP9_STYLE</name>
<organism evidence="3 4">
    <name type="scientific">Stylonychia lemnae</name>
    <name type="common">Ciliate</name>
    <dbReference type="NCBI Taxonomy" id="5949"/>
    <lineage>
        <taxon>Eukaryota</taxon>
        <taxon>Sar</taxon>
        <taxon>Alveolata</taxon>
        <taxon>Ciliophora</taxon>
        <taxon>Intramacronucleata</taxon>
        <taxon>Spirotrichea</taxon>
        <taxon>Stichotrichia</taxon>
        <taxon>Sporadotrichida</taxon>
        <taxon>Oxytrichidae</taxon>
        <taxon>Stylonychinae</taxon>
        <taxon>Stylonychia</taxon>
    </lineage>
</organism>
<feature type="region of interest" description="Disordered" evidence="1">
    <location>
        <begin position="409"/>
        <end position="430"/>
    </location>
</feature>
<feature type="compositionally biased region" description="Polar residues" evidence="1">
    <location>
        <begin position="947"/>
        <end position="958"/>
    </location>
</feature>
<sequence>MDSSEHQVEVSNNSDVKDLKSKIEEIQNQQVVHLVASLQNNNEPVLQQNQQQNPSSLSQINQSTRISGTAVNPLINLGNPPQINGGQGIDLVSEISRTINESNLARRNRRLTFQQNARQYLHTINLNQRESSEVIRQNIWQLRSIIESRNNYSESLEQMTEPSPANSQMKELPAFSLDNRKFEVGQWVDVKDTIDQWLEAQILEIRDNKVFVHYNGWGTRWDEWIEFSSPRLAAFRQYTVQNPRCNYLSPSPNIQPDALNFQSPSATNNELGGMLNEMVAFMSETSKMIVNFNEQRDNLANQVSTPRDQMVSMRNEEEKKQQIDEFSSLMEFDEERKQQQNLGNSRIHINAGNTSNNRYAQADQNPQIIHNAAQLAPVMDRLGRMLTDLAPHLNNIVKHHQHRQSLQNINANGPASSHANPQHNQSLTSQDLRNDSIQSAVIENPNAPIIVSQQIPIMHSPGEILSVANIFDNRIFDDNSDSNIEFHIHAFLSPQQQQQQHQEQRINASDLINSRLPQRQNAQVGPSGFTRSNSQSQISSQQNIASNNQPQIQTHNLNPAVNTSSSQQPNILRQIHQITQTPLEQINQQTQTAQDESNFIAPSQILPSTLRNQLSQSHIFQESLQQNQNNLLSGMSNFLNQGTSIYRPVGPFGTLNDIQNQESISQPNSNTLLAQFQNAPIGRRSQIDSMISNSQQNTFRSNNPQSLTRTLPPGLMSFNRLSNENDDNSPFDRELPPTDHQEDFIRPQNITQNQYQSRHGQYLVVNEHQSSIRGSLELNRSQQQQLSNRQYDEQYQSISNQQYRSFETQFRNIRNQHSSSSQQQLEQLAYEQLIEQSIIQALEHNERSNVQLNPVQQLQSIQSVQSHRNTNSNAELAARRDSISDSNQKDIQANIPTANSTQYESRRQRSQNSQEKSDDESNIQQNDDRVAIGIKRRLRSNEREQKQQQPLASLVQSNNDDDEQQISDLIKAKLDKRQRQIPSKSTDSNNSLRIQQESEGNEQQQQEQIESDKPGQNKFQQKE</sequence>
<feature type="region of interest" description="Disordered" evidence="1">
    <location>
        <begin position="519"/>
        <end position="546"/>
    </location>
</feature>
<reference evidence="3 4" key="1">
    <citation type="submission" date="2014-06" db="EMBL/GenBank/DDBJ databases">
        <authorList>
            <person name="Swart Estienne"/>
        </authorList>
    </citation>
    <scope>NUCLEOTIDE SEQUENCE [LARGE SCALE GENOMIC DNA]</scope>
    <source>
        <strain evidence="3 4">130c</strain>
    </source>
</reference>
<dbReference type="EMBL" id="CCKQ01003562">
    <property type="protein sequence ID" value="CDW74693.1"/>
    <property type="molecule type" value="Genomic_DNA"/>
</dbReference>
<feature type="compositionally biased region" description="Polar residues" evidence="1">
    <location>
        <begin position="980"/>
        <end position="994"/>
    </location>
</feature>
<gene>
    <name evidence="3" type="primary">Contig13869.g14802</name>
    <name evidence="3" type="ORF">STYLEM_3675</name>
</gene>
<dbReference type="InterPro" id="IPR016197">
    <property type="entry name" value="Chromo-like_dom_sf"/>
</dbReference>
<dbReference type="SUPFAM" id="SSF54160">
    <property type="entry name" value="Chromo domain-like"/>
    <property type="match status" value="1"/>
</dbReference>
<accession>A0A077ZZP9</accession>
<dbReference type="AlphaFoldDB" id="A0A077ZZP9"/>
<dbReference type="InterPro" id="IPR025995">
    <property type="entry name" value="Tudor-knot"/>
</dbReference>
<feature type="compositionally biased region" description="Low complexity" evidence="1">
    <location>
        <begin position="532"/>
        <end position="546"/>
    </location>
</feature>
<dbReference type="Pfam" id="PF11717">
    <property type="entry name" value="Tudor-knot"/>
    <property type="match status" value="1"/>
</dbReference>
<dbReference type="CDD" id="cd20104">
    <property type="entry name" value="MBT_PHF20L1-like"/>
    <property type="match status" value="1"/>
</dbReference>
<feature type="compositionally biased region" description="Polar residues" evidence="1">
    <location>
        <begin position="884"/>
        <end position="903"/>
    </location>
</feature>
<proteinExistence type="predicted"/>
<keyword evidence="4" id="KW-1185">Reference proteome</keyword>
<dbReference type="InParanoid" id="A0A077ZZP9"/>
<evidence type="ECO:0000256" key="1">
    <source>
        <dbReference type="SAM" id="MobiDB-lite"/>
    </source>
</evidence>
<evidence type="ECO:0000313" key="3">
    <source>
        <dbReference type="EMBL" id="CDW74693.1"/>
    </source>
</evidence>
<dbReference type="Proteomes" id="UP000039865">
    <property type="component" value="Unassembled WGS sequence"/>
</dbReference>
<evidence type="ECO:0000259" key="2">
    <source>
        <dbReference type="Pfam" id="PF11717"/>
    </source>
</evidence>
<feature type="domain" description="Tudor-knot" evidence="2">
    <location>
        <begin position="190"/>
        <end position="226"/>
    </location>
</feature>
<feature type="region of interest" description="Disordered" evidence="1">
    <location>
        <begin position="334"/>
        <end position="358"/>
    </location>
</feature>
<evidence type="ECO:0000313" key="4">
    <source>
        <dbReference type="Proteomes" id="UP000039865"/>
    </source>
</evidence>
<dbReference type="OrthoDB" id="428577at2759"/>